<dbReference type="HOGENOM" id="CLU_3020466_0_0_1"/>
<sequence>ASLLLLTDGVSTNQPAARKGEEVGESNCTKLERRGRKLHACVCMYRLICIIHLLVK</sequence>
<evidence type="ECO:0000313" key="1">
    <source>
        <dbReference type="EnsemblPlants" id="OB01G30390.1"/>
    </source>
</evidence>
<dbReference type="Gramene" id="OB01G30390.1">
    <property type="protein sequence ID" value="OB01G30390.1"/>
    <property type="gene ID" value="OB01G30390"/>
</dbReference>
<reference evidence="1" key="2">
    <citation type="submission" date="2013-04" db="UniProtKB">
        <authorList>
            <consortium name="EnsemblPlants"/>
        </authorList>
    </citation>
    <scope>IDENTIFICATION</scope>
</reference>
<dbReference type="Proteomes" id="UP000006038">
    <property type="component" value="Chromosome 1"/>
</dbReference>
<accession>J3L1D3</accession>
<name>J3L1D3_ORYBR</name>
<reference evidence="1" key="1">
    <citation type="journal article" date="2013" name="Nat. Commun.">
        <title>Whole-genome sequencing of Oryza brachyantha reveals mechanisms underlying Oryza genome evolution.</title>
        <authorList>
            <person name="Chen J."/>
            <person name="Huang Q."/>
            <person name="Gao D."/>
            <person name="Wang J."/>
            <person name="Lang Y."/>
            <person name="Liu T."/>
            <person name="Li B."/>
            <person name="Bai Z."/>
            <person name="Luis Goicoechea J."/>
            <person name="Liang C."/>
            <person name="Chen C."/>
            <person name="Zhang W."/>
            <person name="Sun S."/>
            <person name="Liao Y."/>
            <person name="Zhang X."/>
            <person name="Yang L."/>
            <person name="Song C."/>
            <person name="Wang M."/>
            <person name="Shi J."/>
            <person name="Liu G."/>
            <person name="Liu J."/>
            <person name="Zhou H."/>
            <person name="Zhou W."/>
            <person name="Yu Q."/>
            <person name="An N."/>
            <person name="Chen Y."/>
            <person name="Cai Q."/>
            <person name="Wang B."/>
            <person name="Liu B."/>
            <person name="Min J."/>
            <person name="Huang Y."/>
            <person name="Wu H."/>
            <person name="Li Z."/>
            <person name="Zhang Y."/>
            <person name="Yin Y."/>
            <person name="Song W."/>
            <person name="Jiang J."/>
            <person name="Jackson S.A."/>
            <person name="Wing R.A."/>
            <person name="Wang J."/>
            <person name="Chen M."/>
        </authorList>
    </citation>
    <scope>NUCLEOTIDE SEQUENCE [LARGE SCALE GENOMIC DNA]</scope>
    <source>
        <strain evidence="1">cv. IRGC 101232</strain>
    </source>
</reference>
<proteinExistence type="predicted"/>
<dbReference type="AlphaFoldDB" id="J3L1D3"/>
<organism evidence="1">
    <name type="scientific">Oryza brachyantha</name>
    <name type="common">malo sina</name>
    <dbReference type="NCBI Taxonomy" id="4533"/>
    <lineage>
        <taxon>Eukaryota</taxon>
        <taxon>Viridiplantae</taxon>
        <taxon>Streptophyta</taxon>
        <taxon>Embryophyta</taxon>
        <taxon>Tracheophyta</taxon>
        <taxon>Spermatophyta</taxon>
        <taxon>Magnoliopsida</taxon>
        <taxon>Liliopsida</taxon>
        <taxon>Poales</taxon>
        <taxon>Poaceae</taxon>
        <taxon>BOP clade</taxon>
        <taxon>Oryzoideae</taxon>
        <taxon>Oryzeae</taxon>
        <taxon>Oryzinae</taxon>
        <taxon>Oryza</taxon>
    </lineage>
</organism>
<keyword evidence="2" id="KW-1185">Reference proteome</keyword>
<dbReference type="EnsemblPlants" id="OB01G30390.1">
    <property type="protein sequence ID" value="OB01G30390.1"/>
    <property type="gene ID" value="OB01G30390"/>
</dbReference>
<protein>
    <submittedName>
        <fullName evidence="1">Uncharacterized protein</fullName>
    </submittedName>
</protein>
<evidence type="ECO:0000313" key="2">
    <source>
        <dbReference type="Proteomes" id="UP000006038"/>
    </source>
</evidence>